<dbReference type="AlphaFoldDB" id="A0A397QCE0"/>
<dbReference type="InterPro" id="IPR010642">
    <property type="entry name" value="Invasion_prot_B"/>
</dbReference>
<keyword evidence="2" id="KW-1185">Reference proteome</keyword>
<dbReference type="EMBL" id="QXDF01000001">
    <property type="protein sequence ID" value="RIA55764.1"/>
    <property type="molecule type" value="Genomic_DNA"/>
</dbReference>
<evidence type="ECO:0000313" key="1">
    <source>
        <dbReference type="EMBL" id="RIA55764.1"/>
    </source>
</evidence>
<evidence type="ECO:0000313" key="2">
    <source>
        <dbReference type="Proteomes" id="UP000266273"/>
    </source>
</evidence>
<dbReference type="Gene3D" id="2.60.40.1880">
    <property type="entry name" value="Invasion associated locus B (IalB) protein"/>
    <property type="match status" value="1"/>
</dbReference>
<accession>A0A397QCE0</accession>
<comment type="caution">
    <text evidence="1">The sequence shown here is derived from an EMBL/GenBank/DDBJ whole genome shotgun (WGS) entry which is preliminary data.</text>
</comment>
<dbReference type="OrthoDB" id="8017994at2"/>
<dbReference type="Proteomes" id="UP000266273">
    <property type="component" value="Unassembled WGS sequence"/>
</dbReference>
<sequence length="181" mass="20007">MEPGLRAWLLPSDARAMGLPMKHALMILGLALVWTFSGAHSAAAQDDNWQTACDDTRCQLFSEIRNEEGTTLARLYMQNLAQDGQDANVVALVNLPLGVYIPSGVAVDVDDDYVFRAQLLECREDEGCRAAFDLTPEILEEMKMGGEMSVAIVDGRSRRAISFNFSLMGFTKAYEEFSAKM</sequence>
<dbReference type="Pfam" id="PF06776">
    <property type="entry name" value="IalB"/>
    <property type="match status" value="1"/>
</dbReference>
<name>A0A397QCE0_9HYPH</name>
<proteinExistence type="predicted"/>
<protein>
    <submittedName>
        <fullName evidence="1">Invasion protein IalB</fullName>
    </submittedName>
</protein>
<organism evidence="1 2">
    <name type="scientific">Dichotomicrobium thermohalophilum</name>
    <dbReference type="NCBI Taxonomy" id="933063"/>
    <lineage>
        <taxon>Bacteria</taxon>
        <taxon>Pseudomonadati</taxon>
        <taxon>Pseudomonadota</taxon>
        <taxon>Alphaproteobacteria</taxon>
        <taxon>Hyphomicrobiales</taxon>
        <taxon>Hyphomicrobiaceae</taxon>
        <taxon>Dichotomicrobium</taxon>
    </lineage>
</organism>
<gene>
    <name evidence="1" type="ORF">BXY53_0840</name>
</gene>
<dbReference type="InterPro" id="IPR038696">
    <property type="entry name" value="IalB_sf"/>
</dbReference>
<reference evidence="1 2" key="1">
    <citation type="submission" date="2018-08" db="EMBL/GenBank/DDBJ databases">
        <title>Genomic Encyclopedia of Archaeal and Bacterial Type Strains, Phase II (KMG-II): from individual species to whole genera.</title>
        <authorList>
            <person name="Goeker M."/>
        </authorList>
    </citation>
    <scope>NUCLEOTIDE SEQUENCE [LARGE SCALE GENOMIC DNA]</scope>
    <source>
        <strain evidence="1 2">DSM 5002</strain>
    </source>
</reference>